<protein>
    <submittedName>
        <fullName evidence="1">Uncharacterized protein</fullName>
    </submittedName>
</protein>
<gene>
    <name evidence="1" type="ORF">NCTC4824_03758</name>
</gene>
<organism evidence="1 2">
    <name type="scientific">Lederbergia lenta</name>
    <name type="common">Bacillus lentus</name>
    <dbReference type="NCBI Taxonomy" id="1467"/>
    <lineage>
        <taxon>Bacteria</taxon>
        <taxon>Bacillati</taxon>
        <taxon>Bacillota</taxon>
        <taxon>Bacilli</taxon>
        <taxon>Bacillales</taxon>
        <taxon>Bacillaceae</taxon>
        <taxon>Lederbergia</taxon>
    </lineage>
</organism>
<accession>A0A2X4WI70</accession>
<name>A0A2X4WI70_LEDLE</name>
<reference evidence="1 2" key="1">
    <citation type="submission" date="2018-06" db="EMBL/GenBank/DDBJ databases">
        <authorList>
            <consortium name="Pathogen Informatics"/>
            <person name="Doyle S."/>
        </authorList>
    </citation>
    <scope>NUCLEOTIDE SEQUENCE [LARGE SCALE GENOMIC DNA]</scope>
    <source>
        <strain evidence="1 2">NCTC4824</strain>
    </source>
</reference>
<sequence length="70" mass="8362">MKSLERELALIIFKTFIELGLRSQDNLPDLIIYEAFPNDVAGDPIFKHMRMFRALYSRFYLPYLKLCFPM</sequence>
<dbReference type="Proteomes" id="UP000249134">
    <property type="component" value="Chromosome 1"/>
</dbReference>
<evidence type="ECO:0000313" key="2">
    <source>
        <dbReference type="Proteomes" id="UP000249134"/>
    </source>
</evidence>
<evidence type="ECO:0000313" key="1">
    <source>
        <dbReference type="EMBL" id="SQI62743.1"/>
    </source>
</evidence>
<proteinExistence type="predicted"/>
<keyword evidence="2" id="KW-1185">Reference proteome</keyword>
<dbReference type="EMBL" id="LS483476">
    <property type="protein sequence ID" value="SQI62743.1"/>
    <property type="molecule type" value="Genomic_DNA"/>
</dbReference>
<dbReference type="AlphaFoldDB" id="A0A2X4WI70"/>
<dbReference type="KEGG" id="blen:NCTC4824_03758"/>